<sequence length="62" mass="6505">MAGSFTGCTACGACVVKTGCPFRVSPGPTRGRTVRAHRRDVATLAHLPQGPERGSVRRLLPS</sequence>
<name>A0A0B5EKR4_STRA4</name>
<gene>
    <name evidence="1" type="ORF">SLNWT_2492</name>
</gene>
<evidence type="ECO:0000313" key="1">
    <source>
        <dbReference type="EMBL" id="AJE82868.1"/>
    </source>
</evidence>
<protein>
    <submittedName>
        <fullName evidence="1">Uncharacterized protein</fullName>
    </submittedName>
</protein>
<dbReference type="EMBL" id="CP010519">
    <property type="protein sequence ID" value="AJE82868.1"/>
    <property type="molecule type" value="Genomic_DNA"/>
</dbReference>
<evidence type="ECO:0000313" key="2">
    <source>
        <dbReference type="Proteomes" id="UP000031523"/>
    </source>
</evidence>
<proteinExistence type="predicted"/>
<accession>A0A0B5EKR4</accession>
<keyword evidence="2" id="KW-1185">Reference proteome</keyword>
<reference evidence="1 2" key="1">
    <citation type="submission" date="2015-01" db="EMBL/GenBank/DDBJ databases">
        <title>Enhanced salinomycin production by adjusting the supply of polyketide extender units in Streptomyce albus DSM 41398.</title>
        <authorList>
            <person name="Lu C."/>
        </authorList>
    </citation>
    <scope>NUCLEOTIDE SEQUENCE [LARGE SCALE GENOMIC DNA]</scope>
    <source>
        <strain evidence="2">ATCC 21838 / DSM 41398 / FERM P-419 / JCM 4703 / NBRC 107858</strain>
    </source>
</reference>
<organism evidence="1 2">
    <name type="scientific">Streptomyces albus (strain ATCC 21838 / DSM 41398 / FERM P-419 / JCM 4703 / NBRC 107858)</name>
    <dbReference type="NCBI Taxonomy" id="1081613"/>
    <lineage>
        <taxon>Bacteria</taxon>
        <taxon>Bacillati</taxon>
        <taxon>Actinomycetota</taxon>
        <taxon>Actinomycetes</taxon>
        <taxon>Kitasatosporales</taxon>
        <taxon>Streptomycetaceae</taxon>
        <taxon>Streptomyces</taxon>
    </lineage>
</organism>
<dbReference type="Proteomes" id="UP000031523">
    <property type="component" value="Chromosome"/>
</dbReference>
<dbReference type="AlphaFoldDB" id="A0A0B5EKR4"/>
<dbReference type="KEGG" id="sals:SLNWT_2492"/>